<evidence type="ECO:0000313" key="3">
    <source>
        <dbReference type="Proteomes" id="UP001219525"/>
    </source>
</evidence>
<dbReference type="EMBL" id="JARJCW010000136">
    <property type="protein sequence ID" value="KAJ7191215.1"/>
    <property type="molecule type" value="Genomic_DNA"/>
</dbReference>
<dbReference type="Proteomes" id="UP001219525">
    <property type="component" value="Unassembled WGS sequence"/>
</dbReference>
<feature type="chain" id="PRO_5042117902" evidence="1">
    <location>
        <begin position="23"/>
        <end position="327"/>
    </location>
</feature>
<keyword evidence="1" id="KW-0732">Signal</keyword>
<feature type="signal peptide" evidence="1">
    <location>
        <begin position="1"/>
        <end position="22"/>
    </location>
</feature>
<evidence type="ECO:0000256" key="1">
    <source>
        <dbReference type="SAM" id="SignalP"/>
    </source>
</evidence>
<sequence length="327" mass="35061">MWFPSILLLTLCWHGKFFSLLSFDPAVMLLPQPKRRQRQSQRVHSSNSTNVMFLQGINLPQHKVTAGIGLFQHPEGLAITGYINTPILSNSSGFAIGWSGICVGVFETSPLCIMHYPNIVQGPTIATYQMGSLNPQAGTGILMASQSGISINAGFSTSRKIKQVGITSDQAVGVCRSIISFLGDHVVPRRRAARSSNRACRSGRRRSCLSTAGARRTAATAARRTPCGLGGGATDAEVLRGAFQRLALAARGRAAGDTVTLPVYVVYGAADGMVPAKGREWLKSVLESAGLLRAGDAPRAWTEVPDAGHDDLVFLEDVVSRIFERVQ</sequence>
<keyword evidence="3" id="KW-1185">Reference proteome</keyword>
<name>A0AAD6UNN3_9AGAR</name>
<dbReference type="InterPro" id="IPR029058">
    <property type="entry name" value="AB_hydrolase_fold"/>
</dbReference>
<comment type="caution">
    <text evidence="2">The sequence shown here is derived from an EMBL/GenBank/DDBJ whole genome shotgun (WGS) entry which is preliminary data.</text>
</comment>
<dbReference type="AlphaFoldDB" id="A0AAD6UNN3"/>
<protein>
    <submittedName>
        <fullName evidence="2">Uncharacterized protein</fullName>
    </submittedName>
</protein>
<accession>A0AAD6UNN3</accession>
<reference evidence="2" key="1">
    <citation type="submission" date="2023-03" db="EMBL/GenBank/DDBJ databases">
        <title>Massive genome expansion in bonnet fungi (Mycena s.s.) driven by repeated elements and novel gene families across ecological guilds.</title>
        <authorList>
            <consortium name="Lawrence Berkeley National Laboratory"/>
            <person name="Harder C.B."/>
            <person name="Miyauchi S."/>
            <person name="Viragh M."/>
            <person name="Kuo A."/>
            <person name="Thoen E."/>
            <person name="Andreopoulos B."/>
            <person name="Lu D."/>
            <person name="Skrede I."/>
            <person name="Drula E."/>
            <person name="Henrissat B."/>
            <person name="Morin E."/>
            <person name="Kohler A."/>
            <person name="Barry K."/>
            <person name="LaButti K."/>
            <person name="Morin E."/>
            <person name="Salamov A."/>
            <person name="Lipzen A."/>
            <person name="Mereny Z."/>
            <person name="Hegedus B."/>
            <person name="Baldrian P."/>
            <person name="Stursova M."/>
            <person name="Weitz H."/>
            <person name="Taylor A."/>
            <person name="Grigoriev I.V."/>
            <person name="Nagy L.G."/>
            <person name="Martin F."/>
            <person name="Kauserud H."/>
        </authorList>
    </citation>
    <scope>NUCLEOTIDE SEQUENCE</scope>
    <source>
        <strain evidence="2">9144</strain>
    </source>
</reference>
<proteinExistence type="predicted"/>
<evidence type="ECO:0000313" key="2">
    <source>
        <dbReference type="EMBL" id="KAJ7191215.1"/>
    </source>
</evidence>
<dbReference type="SUPFAM" id="SSF53474">
    <property type="entry name" value="alpha/beta-Hydrolases"/>
    <property type="match status" value="1"/>
</dbReference>
<dbReference type="Gene3D" id="3.40.50.1820">
    <property type="entry name" value="alpha/beta hydrolase"/>
    <property type="match status" value="1"/>
</dbReference>
<gene>
    <name evidence="2" type="ORF">GGX14DRAFT_601131</name>
</gene>
<organism evidence="2 3">
    <name type="scientific">Mycena pura</name>
    <dbReference type="NCBI Taxonomy" id="153505"/>
    <lineage>
        <taxon>Eukaryota</taxon>
        <taxon>Fungi</taxon>
        <taxon>Dikarya</taxon>
        <taxon>Basidiomycota</taxon>
        <taxon>Agaricomycotina</taxon>
        <taxon>Agaricomycetes</taxon>
        <taxon>Agaricomycetidae</taxon>
        <taxon>Agaricales</taxon>
        <taxon>Marasmiineae</taxon>
        <taxon>Mycenaceae</taxon>
        <taxon>Mycena</taxon>
    </lineage>
</organism>